<dbReference type="EMBL" id="QGKY02002305">
    <property type="protein sequence ID" value="KAF2531265.1"/>
    <property type="molecule type" value="Genomic_DNA"/>
</dbReference>
<keyword evidence="3" id="KW-1185">Reference proteome</keyword>
<sequence>MELPFLYTLELKDGGSDYLGKDVSKGSNSADSYRQLHGTQNEWGWCNQKVIQG</sequence>
<evidence type="ECO:0000313" key="1">
    <source>
        <dbReference type="EMBL" id="KAF2531265.1"/>
    </source>
</evidence>
<evidence type="ECO:0000313" key="2">
    <source>
        <dbReference type="EMBL" id="KAF3594302.1"/>
    </source>
</evidence>
<dbReference type="AlphaFoldDB" id="A0A3N6QFB3"/>
<comment type="caution">
    <text evidence="1">The sequence shown here is derived from an EMBL/GenBank/DDBJ whole genome shotgun (WGS) entry which is preliminary data.</text>
</comment>
<name>A0A3N6QFB3_BRACR</name>
<protein>
    <submittedName>
        <fullName evidence="1">Uncharacterized protein</fullName>
    </submittedName>
</protein>
<accession>A0A3N6QFB3</accession>
<reference evidence="1" key="1">
    <citation type="submission" date="2019-12" db="EMBL/GenBank/DDBJ databases">
        <title>Genome sequencing and annotation of Brassica cretica.</title>
        <authorList>
            <person name="Studholme D.J."/>
            <person name="Sarris P.F."/>
        </authorList>
    </citation>
    <scope>NUCLEOTIDE SEQUENCE</scope>
    <source>
        <strain evidence="1">PFS-102/07</strain>
        <tissue evidence="1">Leaf</tissue>
    </source>
</reference>
<evidence type="ECO:0000313" key="3">
    <source>
        <dbReference type="Proteomes" id="UP000266723"/>
    </source>
</evidence>
<gene>
    <name evidence="2" type="ORF">DY000_02024453</name>
    <name evidence="1" type="ORF">F2Q70_00031314</name>
</gene>
<dbReference type="EMBL" id="QGKV02000299">
    <property type="protein sequence ID" value="KAF3594302.1"/>
    <property type="molecule type" value="Genomic_DNA"/>
</dbReference>
<dbReference type="OrthoDB" id="1888413at2759"/>
<reference evidence="2 3" key="3">
    <citation type="journal article" date="2020" name="BMC Genomics">
        <title>Intraspecific diversification of the crop wild relative Brassica cretica Lam. using demographic model selection.</title>
        <authorList>
            <person name="Kioukis A."/>
            <person name="Michalopoulou V.A."/>
            <person name="Briers L."/>
            <person name="Pirintsos S."/>
            <person name="Studholme D.J."/>
            <person name="Pavlidis P."/>
            <person name="Sarris P.F."/>
        </authorList>
    </citation>
    <scope>NUCLEOTIDE SEQUENCE [LARGE SCALE GENOMIC DNA]</scope>
    <source>
        <strain evidence="3">cv. PFS-1207/04</strain>
        <strain evidence="2">PFS-1207/04</strain>
    </source>
</reference>
<proteinExistence type="predicted"/>
<dbReference type="Proteomes" id="UP000266723">
    <property type="component" value="Unassembled WGS sequence"/>
</dbReference>
<organism evidence="1">
    <name type="scientific">Brassica cretica</name>
    <name type="common">Mustard</name>
    <dbReference type="NCBI Taxonomy" id="69181"/>
    <lineage>
        <taxon>Eukaryota</taxon>
        <taxon>Viridiplantae</taxon>
        <taxon>Streptophyta</taxon>
        <taxon>Embryophyta</taxon>
        <taxon>Tracheophyta</taxon>
        <taxon>Spermatophyta</taxon>
        <taxon>Magnoliopsida</taxon>
        <taxon>eudicotyledons</taxon>
        <taxon>Gunneridae</taxon>
        <taxon>Pentapetalae</taxon>
        <taxon>rosids</taxon>
        <taxon>malvids</taxon>
        <taxon>Brassicales</taxon>
        <taxon>Brassicaceae</taxon>
        <taxon>Brassiceae</taxon>
        <taxon>Brassica</taxon>
    </lineage>
</organism>
<reference evidence="2" key="2">
    <citation type="submission" date="2019-12" db="EMBL/GenBank/DDBJ databases">
        <authorList>
            <person name="Studholme D.J."/>
            <person name="Sarris P."/>
        </authorList>
    </citation>
    <scope>NUCLEOTIDE SEQUENCE</scope>
    <source>
        <strain evidence="2">PFS-1207/04</strain>
        <tissue evidence="2">Leaf</tissue>
    </source>
</reference>